<dbReference type="AlphaFoldDB" id="A0A9X3ELN2"/>
<comment type="caution">
    <text evidence="1">The sequence shown here is derived from an EMBL/GenBank/DDBJ whole genome shotgun (WGS) entry which is preliminary data.</text>
</comment>
<dbReference type="EMBL" id="JAPNKE010000002">
    <property type="protein sequence ID" value="MCY1005424.1"/>
    <property type="molecule type" value="Genomic_DNA"/>
</dbReference>
<evidence type="ECO:0000313" key="1">
    <source>
        <dbReference type="EMBL" id="MCY1005424.1"/>
    </source>
</evidence>
<dbReference type="RefSeq" id="WP_267767097.1">
    <property type="nucleotide sequence ID" value="NZ_JAPNKE010000002.1"/>
</dbReference>
<name>A0A9X3ELN2_9BACT</name>
<accession>A0A9X3ELN2</accession>
<sequence>MRARGSGHSWNPALVTADCSVNTSRLTPADKNACVCHVVGAAGAVNCMEVRHATVTGADGRTYRRISVPAGMCQGDFAELAQQLGAPLPTQGPAPDITLSGFVANGCHGTGWSEPTIAELVYGLDLVAPDGTVLTFTADASPPGFADLGLSPAELMNVVRVNQGALGVLARIVFQLPAEPFNLRVSNAFVPVTDVFDRGDPGKLQRLIEGHDYVEIFWFPYNAYKMKGLTPVPAGPEHDTLWVMMLDRTSDPVSGDATFVDLWNDVFGVLALAGGAIGPLIDRLPRVVPAMSNFALHTMKWKNHFSDPVVLTPPDAFYIRSTTSAASSTSSSRCRWTERRALATWWRRSINWSTAWRRGAAAARATCRTR</sequence>
<proteinExistence type="predicted"/>
<dbReference type="PANTHER" id="PTHR43762:SF1">
    <property type="entry name" value="D-ARABINONO-1,4-LACTONE OXIDASE"/>
    <property type="match status" value="1"/>
</dbReference>
<dbReference type="InterPro" id="IPR016169">
    <property type="entry name" value="FAD-bd_PCMH_sub2"/>
</dbReference>
<protein>
    <recommendedName>
        <fullName evidence="3">FAD-binding PCMH-type domain-containing protein</fullName>
    </recommendedName>
</protein>
<dbReference type="SUPFAM" id="SSF56176">
    <property type="entry name" value="FAD-binding/transporter-associated domain-like"/>
    <property type="match status" value="1"/>
</dbReference>
<keyword evidence="2" id="KW-1185">Reference proteome</keyword>
<dbReference type="InterPro" id="IPR010031">
    <property type="entry name" value="FAD_lactone_oxidase-like"/>
</dbReference>
<gene>
    <name evidence="1" type="ORF">OV079_07540</name>
</gene>
<dbReference type="PANTHER" id="PTHR43762">
    <property type="entry name" value="L-GULONOLACTONE OXIDASE"/>
    <property type="match status" value="1"/>
</dbReference>
<evidence type="ECO:0000313" key="2">
    <source>
        <dbReference type="Proteomes" id="UP001150924"/>
    </source>
</evidence>
<evidence type="ECO:0008006" key="3">
    <source>
        <dbReference type="Google" id="ProtNLM"/>
    </source>
</evidence>
<dbReference type="GO" id="GO:0050660">
    <property type="term" value="F:flavin adenine dinucleotide binding"/>
    <property type="evidence" value="ECO:0007669"/>
    <property type="project" value="InterPro"/>
</dbReference>
<dbReference type="Proteomes" id="UP001150924">
    <property type="component" value="Unassembled WGS sequence"/>
</dbReference>
<reference evidence="1" key="1">
    <citation type="submission" date="2022-11" db="EMBL/GenBank/DDBJ databases">
        <title>Minimal conservation of predation-associated metabolite biosynthetic gene clusters underscores biosynthetic potential of Myxococcota including descriptions for ten novel species: Archangium lansinium sp. nov., Myxococcus landrumus sp. nov., Nannocystis bai.</title>
        <authorList>
            <person name="Ahearne A."/>
            <person name="Stevens C."/>
            <person name="Phillips K."/>
        </authorList>
    </citation>
    <scope>NUCLEOTIDE SEQUENCE</scope>
    <source>
        <strain evidence="1">Na p29</strain>
    </source>
</reference>
<organism evidence="1 2">
    <name type="scientific">Nannocystis pusilla</name>
    <dbReference type="NCBI Taxonomy" id="889268"/>
    <lineage>
        <taxon>Bacteria</taxon>
        <taxon>Pseudomonadati</taxon>
        <taxon>Myxococcota</taxon>
        <taxon>Polyangia</taxon>
        <taxon>Nannocystales</taxon>
        <taxon>Nannocystaceae</taxon>
        <taxon>Nannocystis</taxon>
    </lineage>
</organism>
<dbReference type="InterPro" id="IPR036318">
    <property type="entry name" value="FAD-bd_PCMH-like_sf"/>
</dbReference>
<dbReference type="Gene3D" id="3.30.465.10">
    <property type="match status" value="1"/>
</dbReference>
<dbReference type="GO" id="GO:0016899">
    <property type="term" value="F:oxidoreductase activity, acting on the CH-OH group of donors, oxygen as acceptor"/>
    <property type="evidence" value="ECO:0007669"/>
    <property type="project" value="InterPro"/>
</dbReference>